<dbReference type="Gene3D" id="3.60.10.10">
    <property type="entry name" value="Endonuclease/exonuclease/phosphatase"/>
    <property type="match status" value="2"/>
</dbReference>
<accession>A0AA88A4G5</accession>
<keyword evidence="2" id="KW-0378">Hydrolase</keyword>
<evidence type="ECO:0000259" key="3">
    <source>
        <dbReference type="SMART" id="SM00128"/>
    </source>
</evidence>
<proteinExistence type="inferred from homology"/>
<organism evidence="4 5">
    <name type="scientific">Ficus carica</name>
    <name type="common">Common fig</name>
    <dbReference type="NCBI Taxonomy" id="3494"/>
    <lineage>
        <taxon>Eukaryota</taxon>
        <taxon>Viridiplantae</taxon>
        <taxon>Streptophyta</taxon>
        <taxon>Embryophyta</taxon>
        <taxon>Tracheophyta</taxon>
        <taxon>Spermatophyta</taxon>
        <taxon>Magnoliopsida</taxon>
        <taxon>eudicotyledons</taxon>
        <taxon>Gunneridae</taxon>
        <taxon>Pentapetalae</taxon>
        <taxon>rosids</taxon>
        <taxon>fabids</taxon>
        <taxon>Rosales</taxon>
        <taxon>Moraceae</taxon>
        <taxon>Ficeae</taxon>
        <taxon>Ficus</taxon>
    </lineage>
</organism>
<dbReference type="InterPro" id="IPR000300">
    <property type="entry name" value="IPPc"/>
</dbReference>
<dbReference type="SMART" id="SM00128">
    <property type="entry name" value="IPPc"/>
    <property type="match status" value="1"/>
</dbReference>
<feature type="domain" description="Inositol polyphosphate-related phosphatase" evidence="3">
    <location>
        <begin position="81"/>
        <end position="365"/>
    </location>
</feature>
<dbReference type="Pfam" id="PF22669">
    <property type="entry name" value="Exo_endo_phos2"/>
    <property type="match status" value="2"/>
</dbReference>
<name>A0AA88A4G5_FICCA</name>
<reference evidence="4" key="1">
    <citation type="submission" date="2023-07" db="EMBL/GenBank/DDBJ databases">
        <title>draft genome sequence of fig (Ficus carica).</title>
        <authorList>
            <person name="Takahashi T."/>
            <person name="Nishimura K."/>
        </authorList>
    </citation>
    <scope>NUCLEOTIDE SEQUENCE</scope>
</reference>
<dbReference type="InterPro" id="IPR036691">
    <property type="entry name" value="Endo/exonu/phosph_ase_sf"/>
</dbReference>
<dbReference type="PANTHER" id="PTHR45666">
    <property type="entry name" value="TYPE IV INOSITOL POLYPHOSPHATE 5-PHOSPHATASE 9"/>
    <property type="match status" value="1"/>
</dbReference>
<dbReference type="InterPro" id="IPR045849">
    <property type="entry name" value="IP5P_plant"/>
</dbReference>
<dbReference type="GO" id="GO:0034485">
    <property type="term" value="F:phosphatidylinositol-3,4,5-trisphosphate 5-phosphatase activity"/>
    <property type="evidence" value="ECO:0007669"/>
    <property type="project" value="TreeGrafter"/>
</dbReference>
<gene>
    <name evidence="4" type="ORF">TIFTF001_008250</name>
</gene>
<evidence type="ECO:0000256" key="1">
    <source>
        <dbReference type="ARBA" id="ARBA00010768"/>
    </source>
</evidence>
<dbReference type="GO" id="GO:0046856">
    <property type="term" value="P:phosphatidylinositol dephosphorylation"/>
    <property type="evidence" value="ECO:0007669"/>
    <property type="project" value="InterPro"/>
</dbReference>
<dbReference type="GO" id="GO:0004439">
    <property type="term" value="F:phosphatidylinositol-4,5-bisphosphate 5-phosphatase activity"/>
    <property type="evidence" value="ECO:0007669"/>
    <property type="project" value="TreeGrafter"/>
</dbReference>
<keyword evidence="5" id="KW-1185">Reference proteome</keyword>
<dbReference type="SUPFAM" id="SSF56219">
    <property type="entry name" value="DNase I-like"/>
    <property type="match status" value="1"/>
</dbReference>
<sequence length="412" mass="46557">MRTERGKISKASWPRLVRKWLNIQADEFYSDYSVKNIKDKTERRKSCSDENCYAVVPGDFSVFSKEGLLMEPPTIDVDDQKNLRMFVGTWNVGGKPPHDGLNLREWLNSPAPADIYVLGFQEIVPLNAGNVLGAEDNGPASNWLALIREALNNDNNDDNVGLSHRDNSPKSRVSFSDLLSLENELGGEDFKRLLNLNNSTVCSSGESSPSSAFWTQPRYRLAASKQMVGIFLCVWVRSELFPHVTNLKVSCVGRGIMGYLGNKVIWLGDLNYRLANASGDTHELLKKHDWQALLEKDQLRIEQRAGRVFKGWEEGTIHFAPTYKCDRILWMGEGMKQMWYLRGESKFSDHRPVYSLFQAEIDSSSGSNECSNNNCNKNSVVVRNKTNYMPGLKHAPKVQAEELLPPNITNFS</sequence>
<protein>
    <recommendedName>
        <fullName evidence="3">Inositol polyphosphate-related phosphatase domain-containing protein</fullName>
    </recommendedName>
</protein>
<dbReference type="EMBL" id="BTGU01000009">
    <property type="protein sequence ID" value="GMN39013.1"/>
    <property type="molecule type" value="Genomic_DNA"/>
</dbReference>
<dbReference type="PANTHER" id="PTHR45666:SF15">
    <property type="entry name" value="TYPE I INOSITOL POLYPHOSPHATE 5-PHOSPHATASE 8"/>
    <property type="match status" value="1"/>
</dbReference>
<dbReference type="GO" id="GO:0004445">
    <property type="term" value="F:inositol-polyphosphate 5-phosphatase activity"/>
    <property type="evidence" value="ECO:0007669"/>
    <property type="project" value="InterPro"/>
</dbReference>
<comment type="similarity">
    <text evidence="1">Belongs to the inositol polyphosphate 5-phosphatase family.</text>
</comment>
<evidence type="ECO:0000256" key="2">
    <source>
        <dbReference type="ARBA" id="ARBA00022801"/>
    </source>
</evidence>
<comment type="caution">
    <text evidence="4">The sequence shown here is derived from an EMBL/GenBank/DDBJ whole genome shotgun (WGS) entry which is preliminary data.</text>
</comment>
<dbReference type="AlphaFoldDB" id="A0AA88A4G5"/>
<evidence type="ECO:0000313" key="4">
    <source>
        <dbReference type="EMBL" id="GMN39013.1"/>
    </source>
</evidence>
<dbReference type="Proteomes" id="UP001187192">
    <property type="component" value="Unassembled WGS sequence"/>
</dbReference>
<evidence type="ECO:0000313" key="5">
    <source>
        <dbReference type="Proteomes" id="UP001187192"/>
    </source>
</evidence>